<keyword evidence="2" id="KW-1185">Reference proteome</keyword>
<reference evidence="1 2" key="1">
    <citation type="journal article" date="2012" name="J. Bacteriol.">
        <title>Draft Genome Sequence of the Purple Photosynthetic Bacterium Phaeospirillum molischianum DSM120, a Particularly Versatile Bacterium.</title>
        <authorList>
            <person name="Duquesne K."/>
            <person name="Prima V."/>
            <person name="Ji B."/>
            <person name="Rouy Z."/>
            <person name="Medigue C."/>
            <person name="Talla E."/>
            <person name="Sturgis J.N."/>
        </authorList>
    </citation>
    <scope>NUCLEOTIDE SEQUENCE [LARGE SCALE GENOMIC DNA]</scope>
    <source>
        <strain evidence="2">DSM120</strain>
    </source>
</reference>
<name>H8FSD6_MAGML</name>
<dbReference type="AlphaFoldDB" id="H8FSD6"/>
<proteinExistence type="predicted"/>
<dbReference type="STRING" id="1150626.PHAMO_270115"/>
<sequence>MGMGARMETSALLPRFPKEINGTVENHPSLPHQRINLCGAQKTVAFATRLAHSRSAFKAKRSSLSMLGPAELREIHEALALAGEDPAPHGRGPYLSAAFAAGMALTRALRGATAAPPSSVETAPPDQP</sequence>
<dbReference type="Proteomes" id="UP000004169">
    <property type="component" value="Unassembled WGS sequence"/>
</dbReference>
<evidence type="ECO:0000313" key="2">
    <source>
        <dbReference type="Proteomes" id="UP000004169"/>
    </source>
</evidence>
<dbReference type="EMBL" id="CAHP01000020">
    <property type="protein sequence ID" value="CCG41274.1"/>
    <property type="molecule type" value="Genomic_DNA"/>
</dbReference>
<gene>
    <name evidence="1" type="ORF">PHAMO_270115</name>
</gene>
<accession>H8FSD6</accession>
<organism evidence="1 2">
    <name type="scientific">Magnetospirillum molischianum DSM 120</name>
    <dbReference type="NCBI Taxonomy" id="1150626"/>
    <lineage>
        <taxon>Bacteria</taxon>
        <taxon>Pseudomonadati</taxon>
        <taxon>Pseudomonadota</taxon>
        <taxon>Alphaproteobacteria</taxon>
        <taxon>Rhodospirillales</taxon>
        <taxon>Rhodospirillaceae</taxon>
        <taxon>Magnetospirillum</taxon>
    </lineage>
</organism>
<comment type="caution">
    <text evidence="1">The sequence shown here is derived from an EMBL/GenBank/DDBJ whole genome shotgun (WGS) entry which is preliminary data.</text>
</comment>
<evidence type="ECO:0000313" key="1">
    <source>
        <dbReference type="EMBL" id="CCG41274.1"/>
    </source>
</evidence>
<protein>
    <submittedName>
        <fullName evidence="1">Uncharacterized protein</fullName>
    </submittedName>
</protein>